<dbReference type="RefSeq" id="XP_022320020.1">
    <property type="nucleotide sequence ID" value="XM_022464312.1"/>
</dbReference>
<evidence type="ECO:0000313" key="2">
    <source>
        <dbReference type="Proteomes" id="UP000694844"/>
    </source>
</evidence>
<dbReference type="KEGG" id="cvn:111122525"/>
<evidence type="ECO:0000313" key="5">
    <source>
        <dbReference type="RefSeq" id="XP_022320020.1"/>
    </source>
</evidence>
<accession>A0A8B8CVX0</accession>
<gene>
    <name evidence="3 4 5" type="primary">LOC111122525</name>
</gene>
<evidence type="ECO:0000313" key="3">
    <source>
        <dbReference type="RefSeq" id="XP_022320017.1"/>
    </source>
</evidence>
<dbReference type="RefSeq" id="XP_022320018.1">
    <property type="nucleotide sequence ID" value="XM_022464310.1"/>
</dbReference>
<feature type="region of interest" description="Disordered" evidence="1">
    <location>
        <begin position="41"/>
        <end position="67"/>
    </location>
</feature>
<dbReference type="Proteomes" id="UP000694844">
    <property type="component" value="Chromosome 3"/>
</dbReference>
<dbReference type="AlphaFoldDB" id="A0A8B8CVX0"/>
<reference evidence="3 4" key="1">
    <citation type="submission" date="2025-04" db="UniProtKB">
        <authorList>
            <consortium name="RefSeq"/>
        </authorList>
    </citation>
    <scope>IDENTIFICATION</scope>
    <source>
        <tissue evidence="3 4">Whole sample</tissue>
    </source>
</reference>
<keyword evidence="2" id="KW-1185">Reference proteome</keyword>
<organism evidence="2 3">
    <name type="scientific">Crassostrea virginica</name>
    <name type="common">Eastern oyster</name>
    <dbReference type="NCBI Taxonomy" id="6565"/>
    <lineage>
        <taxon>Eukaryota</taxon>
        <taxon>Metazoa</taxon>
        <taxon>Spiralia</taxon>
        <taxon>Lophotrochozoa</taxon>
        <taxon>Mollusca</taxon>
        <taxon>Bivalvia</taxon>
        <taxon>Autobranchia</taxon>
        <taxon>Pteriomorphia</taxon>
        <taxon>Ostreida</taxon>
        <taxon>Ostreoidea</taxon>
        <taxon>Ostreidae</taxon>
        <taxon>Crassostrea</taxon>
    </lineage>
</organism>
<evidence type="ECO:0000256" key="1">
    <source>
        <dbReference type="SAM" id="MobiDB-lite"/>
    </source>
</evidence>
<name>A0A8B8CVX0_CRAVI</name>
<feature type="compositionally biased region" description="Polar residues" evidence="1">
    <location>
        <begin position="41"/>
        <end position="56"/>
    </location>
</feature>
<evidence type="ECO:0000313" key="4">
    <source>
        <dbReference type="RefSeq" id="XP_022320018.1"/>
    </source>
</evidence>
<sequence>MKPTPHPGPLAPKPNRIKMVEEDFLGEVLVSRPHLYQQKTDFFSDNSWPTPSSYTQRPLLGPRQRTTLEAPSFSIGVRRKFDLAKPESTKQPSPVDYEKNQADKVVYRSSPCFSHQFRREGTILWSHNEKTPGPAAYSPRVEQSKLMRPASPSGAYGGKSPTYWGHFLLSKLPEVTKSTCL</sequence>
<dbReference type="RefSeq" id="XP_022320017.1">
    <property type="nucleotide sequence ID" value="XM_022464309.1"/>
</dbReference>
<protein>
    <submittedName>
        <fullName evidence="3 4">Outer dense fiber protein 3-like</fullName>
    </submittedName>
</protein>
<proteinExistence type="predicted"/>
<dbReference type="OrthoDB" id="406368at2759"/>
<dbReference type="GeneID" id="111122525"/>